<comment type="caution">
    <text evidence="1">The sequence shown here is derived from an EMBL/GenBank/DDBJ whole genome shotgun (WGS) entry which is preliminary data.</text>
</comment>
<name>A0A2I0LAK0_PUNGR</name>
<organism evidence="1 2">
    <name type="scientific">Punica granatum</name>
    <name type="common">Pomegranate</name>
    <dbReference type="NCBI Taxonomy" id="22663"/>
    <lineage>
        <taxon>Eukaryota</taxon>
        <taxon>Viridiplantae</taxon>
        <taxon>Streptophyta</taxon>
        <taxon>Embryophyta</taxon>
        <taxon>Tracheophyta</taxon>
        <taxon>Spermatophyta</taxon>
        <taxon>Magnoliopsida</taxon>
        <taxon>eudicotyledons</taxon>
        <taxon>Gunneridae</taxon>
        <taxon>Pentapetalae</taxon>
        <taxon>rosids</taxon>
        <taxon>malvids</taxon>
        <taxon>Myrtales</taxon>
        <taxon>Lythraceae</taxon>
        <taxon>Punica</taxon>
    </lineage>
</organism>
<dbReference type="AlphaFoldDB" id="A0A2I0LAK0"/>
<keyword evidence="2" id="KW-1185">Reference proteome</keyword>
<dbReference type="Proteomes" id="UP000233551">
    <property type="component" value="Unassembled WGS sequence"/>
</dbReference>
<evidence type="ECO:0000313" key="2">
    <source>
        <dbReference type="Proteomes" id="UP000233551"/>
    </source>
</evidence>
<protein>
    <submittedName>
        <fullName evidence="1">Uncharacterized protein</fullName>
    </submittedName>
</protein>
<gene>
    <name evidence="1" type="ORF">CRG98_001931</name>
</gene>
<reference evidence="1 2" key="1">
    <citation type="submission" date="2017-11" db="EMBL/GenBank/DDBJ databases">
        <title>De-novo sequencing of pomegranate (Punica granatum L.) genome.</title>
        <authorList>
            <person name="Akparov Z."/>
            <person name="Amiraslanov A."/>
            <person name="Hajiyeva S."/>
            <person name="Abbasov M."/>
            <person name="Kaur K."/>
            <person name="Hamwieh A."/>
            <person name="Solovyev V."/>
            <person name="Salamov A."/>
            <person name="Braich B."/>
            <person name="Kosarev P."/>
            <person name="Mahmoud A."/>
            <person name="Hajiyev E."/>
            <person name="Babayeva S."/>
            <person name="Izzatullayeva V."/>
            <person name="Mammadov A."/>
            <person name="Mammadov A."/>
            <person name="Sharifova S."/>
            <person name="Ojaghi J."/>
            <person name="Eynullazada K."/>
            <person name="Bayramov B."/>
            <person name="Abdulazimova A."/>
            <person name="Shahmuradov I."/>
        </authorList>
    </citation>
    <scope>NUCLEOTIDE SEQUENCE [LARGE SCALE GENOMIC DNA]</scope>
    <source>
        <strain evidence="2">cv. AG2017</strain>
        <tissue evidence="1">Leaf</tissue>
    </source>
</reference>
<sequence length="214" mass="23738">MERIHGKSLFSTRDPWGTVRGGHSFFRNPVITTLEWLNRDWGAAYVYFLRLRVGMRRHPREGSRSRPGAHLWDCIEVKKSKKGVQERVYLSDACCSGVSLVTGAKGGLGPFFGRKCGRVSDSVAGGGWDIFCGVVACDLCRRRVGTRCWSSRKLDGRRRASAPRDMHRVRRGCVHGGGVLTRCGRTCSFLLVNTIGRAKGRMLGHAVTSSVTRV</sequence>
<proteinExistence type="predicted"/>
<dbReference type="EMBL" id="PGOL01000081">
    <property type="protein sequence ID" value="PKI77701.1"/>
    <property type="molecule type" value="Genomic_DNA"/>
</dbReference>
<accession>A0A2I0LAK0</accession>
<evidence type="ECO:0000313" key="1">
    <source>
        <dbReference type="EMBL" id="PKI77701.1"/>
    </source>
</evidence>